<dbReference type="InterPro" id="IPR036412">
    <property type="entry name" value="HAD-like_sf"/>
</dbReference>
<proteinExistence type="inferred from homology"/>
<dbReference type="InterPro" id="IPR006379">
    <property type="entry name" value="HAD-SF_hydro_IIB"/>
</dbReference>
<dbReference type="NCBIfam" id="TIGR00685">
    <property type="entry name" value="T6PP"/>
    <property type="match status" value="1"/>
</dbReference>
<comment type="catalytic activity">
    <reaction evidence="4">
        <text>alpha,alpha-trehalose 6-phosphate + H2O = alpha,alpha-trehalose + phosphate</text>
        <dbReference type="Rhea" id="RHEA:23420"/>
        <dbReference type="ChEBI" id="CHEBI:15377"/>
        <dbReference type="ChEBI" id="CHEBI:16551"/>
        <dbReference type="ChEBI" id="CHEBI:43474"/>
        <dbReference type="ChEBI" id="CHEBI:58429"/>
        <dbReference type="EC" id="3.1.3.12"/>
    </reaction>
</comment>
<keyword evidence="3 4" id="KW-0378">Hydrolase</keyword>
<dbReference type="PANTHER" id="PTHR43768:SF3">
    <property type="entry name" value="TREHALOSE 6-PHOSPHATE PHOSPHATASE"/>
    <property type="match status" value="1"/>
</dbReference>
<feature type="region of interest" description="Disordered" evidence="5">
    <location>
        <begin position="298"/>
        <end position="347"/>
    </location>
</feature>
<reference evidence="6 7" key="1">
    <citation type="journal article" date="2019" name="Nat. Microbiol.">
        <title>Mediterranean grassland soil C-N compound turnover is dependent on rainfall and depth, and is mediated by genomically divergent microorganisms.</title>
        <authorList>
            <person name="Diamond S."/>
            <person name="Andeer P.F."/>
            <person name="Li Z."/>
            <person name="Crits-Christoph A."/>
            <person name="Burstein D."/>
            <person name="Anantharaman K."/>
            <person name="Lane K.R."/>
            <person name="Thomas B.C."/>
            <person name="Pan C."/>
            <person name="Northen T.R."/>
            <person name="Banfield J.F."/>
        </authorList>
    </citation>
    <scope>NUCLEOTIDE SEQUENCE [LARGE SCALE GENOMIC DNA]</scope>
    <source>
        <strain evidence="6">WS_10</strain>
    </source>
</reference>
<organism evidence="6 7">
    <name type="scientific">Eiseniibacteriota bacterium</name>
    <dbReference type="NCBI Taxonomy" id="2212470"/>
    <lineage>
        <taxon>Bacteria</taxon>
        <taxon>Candidatus Eiseniibacteriota</taxon>
    </lineage>
</organism>
<dbReference type="Gene3D" id="3.40.50.1000">
    <property type="entry name" value="HAD superfamily/HAD-like"/>
    <property type="match status" value="1"/>
</dbReference>
<evidence type="ECO:0000256" key="5">
    <source>
        <dbReference type="SAM" id="MobiDB-lite"/>
    </source>
</evidence>
<evidence type="ECO:0000256" key="4">
    <source>
        <dbReference type="RuleBase" id="RU361117"/>
    </source>
</evidence>
<evidence type="ECO:0000256" key="1">
    <source>
        <dbReference type="ARBA" id="ARBA00005199"/>
    </source>
</evidence>
<dbReference type="InterPro" id="IPR003337">
    <property type="entry name" value="Trehalose_PPase"/>
</dbReference>
<comment type="cofactor">
    <cofactor evidence="4">
        <name>Mg(2+)</name>
        <dbReference type="ChEBI" id="CHEBI:18420"/>
    </cofactor>
</comment>
<dbReference type="Pfam" id="PF02358">
    <property type="entry name" value="Trehalose_PPase"/>
    <property type="match status" value="1"/>
</dbReference>
<gene>
    <name evidence="6" type="primary">otsB</name>
    <name evidence="6" type="ORF">E6K80_10940</name>
</gene>
<dbReference type="GO" id="GO:0046872">
    <property type="term" value="F:metal ion binding"/>
    <property type="evidence" value="ECO:0007669"/>
    <property type="project" value="UniProtKB-KW"/>
</dbReference>
<dbReference type="GO" id="GO:0005992">
    <property type="term" value="P:trehalose biosynthetic process"/>
    <property type="evidence" value="ECO:0007669"/>
    <property type="project" value="UniProtKB-UniPathway"/>
</dbReference>
<protein>
    <recommendedName>
        <fullName evidence="4">Trehalose 6-phosphate phosphatase</fullName>
        <ecNumber evidence="4">3.1.3.12</ecNumber>
    </recommendedName>
</protein>
<feature type="compositionally biased region" description="Basic and acidic residues" evidence="5">
    <location>
        <begin position="334"/>
        <end position="347"/>
    </location>
</feature>
<dbReference type="GO" id="GO:0004805">
    <property type="term" value="F:trehalose-phosphatase activity"/>
    <property type="evidence" value="ECO:0007669"/>
    <property type="project" value="UniProtKB-EC"/>
</dbReference>
<keyword evidence="4" id="KW-0479">Metal-binding</keyword>
<evidence type="ECO:0000256" key="2">
    <source>
        <dbReference type="ARBA" id="ARBA00008770"/>
    </source>
</evidence>
<dbReference type="UniPathway" id="UPA00299"/>
<accession>A0A538U184</accession>
<feature type="compositionally biased region" description="Basic and acidic residues" evidence="5">
    <location>
        <begin position="313"/>
        <end position="326"/>
    </location>
</feature>
<dbReference type="NCBIfam" id="TIGR01484">
    <property type="entry name" value="HAD-SF-IIB"/>
    <property type="match status" value="1"/>
</dbReference>
<dbReference type="EC" id="3.1.3.12" evidence="4"/>
<dbReference type="PANTHER" id="PTHR43768">
    <property type="entry name" value="TREHALOSE 6-PHOSPHATE PHOSPHATASE"/>
    <property type="match status" value="1"/>
</dbReference>
<evidence type="ECO:0000256" key="3">
    <source>
        <dbReference type="ARBA" id="ARBA00022801"/>
    </source>
</evidence>
<name>A0A538U184_UNCEI</name>
<comment type="function">
    <text evidence="4">Removes the phosphate from trehalose 6-phosphate to produce free trehalose.</text>
</comment>
<sequence length="347" mass="37758">MSKASAAWGDSENADPAASMQPLELTGRVRSAHAGDVHSTFSGRLRSRIVGLLPRARGLDVALDFDGTLVPIVPRPHLAVLGDRVREAILRLAALEEVRVAVMSGRRLDDLESRTALPGVHLVGLAGIESRDSDGARNVHGRRRISEGLIEELEAWCRSHHGSWVENKGLAVSVHHRAVPPARRAAFIHGLIRRLAPHRAALEITHGLMVHELRPAGSPTKGDALERWIGDSNDARVLIYLGDDANDRPALALVRRLGGVPVCVGPRHVPAPEHLAGPRAAMEFIEWLADAWQSREKAARGAITNGRATPSRDSSRDRESGRRTPGEARTAPTRRSDRSRSPAPRDR</sequence>
<dbReference type="SUPFAM" id="SSF56784">
    <property type="entry name" value="HAD-like"/>
    <property type="match status" value="1"/>
</dbReference>
<evidence type="ECO:0000313" key="7">
    <source>
        <dbReference type="Proteomes" id="UP000319836"/>
    </source>
</evidence>
<dbReference type="EMBL" id="VBPA01000278">
    <property type="protein sequence ID" value="TMQ69665.1"/>
    <property type="molecule type" value="Genomic_DNA"/>
</dbReference>
<dbReference type="InterPro" id="IPR023214">
    <property type="entry name" value="HAD_sf"/>
</dbReference>
<comment type="caution">
    <text evidence="6">The sequence shown here is derived from an EMBL/GenBank/DDBJ whole genome shotgun (WGS) entry which is preliminary data.</text>
</comment>
<dbReference type="Gene3D" id="3.30.70.1020">
    <property type="entry name" value="Trehalose-6-phosphate phosphatase related protein, domain 2"/>
    <property type="match status" value="1"/>
</dbReference>
<comment type="pathway">
    <text evidence="1 4">Glycan biosynthesis; trehalose biosynthesis.</text>
</comment>
<dbReference type="InterPro" id="IPR044651">
    <property type="entry name" value="OTSB-like"/>
</dbReference>
<dbReference type="Proteomes" id="UP000319836">
    <property type="component" value="Unassembled WGS sequence"/>
</dbReference>
<keyword evidence="4" id="KW-0460">Magnesium</keyword>
<evidence type="ECO:0000313" key="6">
    <source>
        <dbReference type="EMBL" id="TMQ69665.1"/>
    </source>
</evidence>
<comment type="similarity">
    <text evidence="2 4">Belongs to the trehalose phosphatase family.</text>
</comment>
<dbReference type="AlphaFoldDB" id="A0A538U184"/>